<dbReference type="InterPro" id="IPR035963">
    <property type="entry name" value="FERM_2"/>
</dbReference>
<dbReference type="InterPro" id="IPR019748">
    <property type="entry name" value="FERM_central"/>
</dbReference>
<dbReference type="AlphaFoldDB" id="A0A820EWY2"/>
<dbReference type="Gene3D" id="1.20.80.10">
    <property type="match status" value="1"/>
</dbReference>
<dbReference type="GO" id="GO:0005856">
    <property type="term" value="C:cytoskeleton"/>
    <property type="evidence" value="ECO:0007669"/>
    <property type="project" value="TreeGrafter"/>
</dbReference>
<dbReference type="PROSITE" id="PS50057">
    <property type="entry name" value="FERM_3"/>
    <property type="match status" value="1"/>
</dbReference>
<dbReference type="EMBL" id="CAJOBP010001115">
    <property type="protein sequence ID" value="CAF4254983.1"/>
    <property type="molecule type" value="Genomic_DNA"/>
</dbReference>
<dbReference type="SUPFAM" id="SSF56601">
    <property type="entry name" value="beta-lactamase/transpeptidase-like"/>
    <property type="match status" value="1"/>
</dbReference>
<name>A0A820EWY2_9BILA</name>
<dbReference type="Proteomes" id="UP000663873">
    <property type="component" value="Unassembled WGS sequence"/>
</dbReference>
<dbReference type="PROSITE" id="PS00660">
    <property type="entry name" value="FERM_1"/>
    <property type="match status" value="1"/>
</dbReference>
<dbReference type="InterPro" id="IPR019747">
    <property type="entry name" value="FERM_CS"/>
</dbReference>
<feature type="region of interest" description="Disordered" evidence="2">
    <location>
        <begin position="526"/>
        <end position="576"/>
    </location>
</feature>
<keyword evidence="5" id="KW-1185">Reference proteome</keyword>
<feature type="compositionally biased region" description="Acidic residues" evidence="2">
    <location>
        <begin position="36"/>
        <end position="45"/>
    </location>
</feature>
<dbReference type="PRINTS" id="PR00661">
    <property type="entry name" value="ERMFAMILY"/>
</dbReference>
<dbReference type="GO" id="GO:0005886">
    <property type="term" value="C:plasma membrane"/>
    <property type="evidence" value="ECO:0007669"/>
    <property type="project" value="TreeGrafter"/>
</dbReference>
<feature type="compositionally biased region" description="Basic and acidic residues" evidence="2">
    <location>
        <begin position="63"/>
        <end position="103"/>
    </location>
</feature>
<feature type="domain" description="FERM" evidence="3">
    <location>
        <begin position="124"/>
        <end position="408"/>
    </location>
</feature>
<evidence type="ECO:0000256" key="2">
    <source>
        <dbReference type="SAM" id="MobiDB-lite"/>
    </source>
</evidence>
<keyword evidence="1" id="KW-0597">Phosphoprotein</keyword>
<dbReference type="CDD" id="cd13184">
    <property type="entry name" value="FERM_C_4_1_family"/>
    <property type="match status" value="1"/>
</dbReference>
<dbReference type="Pfam" id="PF00373">
    <property type="entry name" value="FERM_M"/>
    <property type="match status" value="1"/>
</dbReference>
<evidence type="ECO:0000256" key="1">
    <source>
        <dbReference type="ARBA" id="ARBA00022553"/>
    </source>
</evidence>
<dbReference type="InterPro" id="IPR029071">
    <property type="entry name" value="Ubiquitin-like_domsf"/>
</dbReference>
<dbReference type="Pfam" id="PF09380">
    <property type="entry name" value="FERM_C"/>
    <property type="match status" value="1"/>
</dbReference>
<dbReference type="SMART" id="SM01195">
    <property type="entry name" value="FA"/>
    <property type="match status" value="1"/>
</dbReference>
<sequence>MDYLQPTTRSFVNPQRRSMNDGDSFDTDRLSGSIQYDDDDDDDQQDPNFSNDMLPPPVADYETEGKTNKKSKKNEEANEKRILRQKEKDEKKARQNEEKERRKSQSRTRTTNERDVNRSSNNESNACIVMLDNSEQFVALKKEDTGKILANRVCDLMNLEERDYFGLKFINNEKNQTWLDNDKRVISQLKDVDPVFYFQVKFYPPEPALLQDDLTRYHMCLQIRSDIVSGKLPCSFVTYALLGSYTAQAEFGDYDEFQHGPSHHYLEHLKFAPVEPDSELLRRIHEQHKRHKGQPPNAADLHFLENAKKIAMYGVDLHLAQDSENVPINIGVSANGLLVYRDKLRINRFAWPKILKISYKKRYFFIKLRPSDFDQYESTIGFKLASYRAAKSLWKIAVEHHAFFRLRKPEEIRKRPILPRFNSTFRYTGKYTYHQARQLTQDRPNPDFERALNKRMAKSLDASGSDLNRPTKSVVVKTLPRPQSIEPFYEKRRIHLSNNDDDEDEYEYPAPIVVKDPEYAYVKKKPEQEPIEQVPVPPPRPPKISEVKPTRPPLPPTYVNVPLQPPVRPREPSPTMDPDAALIAAIRLATDLDPNKEAEQVVMSKIEKNLVKIDTSIALQHRLVVFLTICATVSSMNCSNREWTKKSLKKDLIPGAVVMVINATDTLYAEAFGHQSLTPKRHINQYLSEPQKRIFHPDFPSNSVTLRKLLSYSASTATSRQTHVTELSIQHTSNWLPQPPVINATDTLYAEAFGHQSLTPKRHINPYLSEPQKRIFHPDFPSNSVTLRKLLSHSASTATSRQVTNSYYHPGDTAFAESLTDACYRIINPTHIKLVTATTRHTKILKPLGIDNNKIGVRLADFSNIEDLVQHYVYAYNEFSLEVWHEKLPKFNIAKISDFPTWLQIPFYEFSIYPAGVLRMSARSLATCLQMFLNNGSSILRHQSIVEMRRPIDDGLIPYYSPNSADQLANVDVRLDWYWLMKNNGRRYFGHEGSMPGVTHSKETYETVMNIYMSLFECFDTDIM</sequence>
<dbReference type="CDD" id="cd14473">
    <property type="entry name" value="FERM_B-lobe"/>
    <property type="match status" value="1"/>
</dbReference>
<dbReference type="InterPro" id="IPR019749">
    <property type="entry name" value="Band_41_domain"/>
</dbReference>
<dbReference type="PANTHER" id="PTHR23280">
    <property type="entry name" value="4.1 G PROTEIN"/>
    <property type="match status" value="1"/>
</dbReference>
<dbReference type="Gene3D" id="3.40.710.10">
    <property type="entry name" value="DD-peptidase/beta-lactamase superfamily"/>
    <property type="match status" value="1"/>
</dbReference>
<dbReference type="SUPFAM" id="SSF50729">
    <property type="entry name" value="PH domain-like"/>
    <property type="match status" value="1"/>
</dbReference>
<proteinExistence type="predicted"/>
<dbReference type="InterPro" id="IPR018980">
    <property type="entry name" value="FERM_PH-like_C"/>
</dbReference>
<dbReference type="PANTHER" id="PTHR23280:SF21">
    <property type="entry name" value="PROTEIN 4.1 HOMOLOG"/>
    <property type="match status" value="1"/>
</dbReference>
<evidence type="ECO:0000313" key="5">
    <source>
        <dbReference type="Proteomes" id="UP000663873"/>
    </source>
</evidence>
<dbReference type="Gene3D" id="3.10.20.90">
    <property type="entry name" value="Phosphatidylinositol 3-kinase Catalytic Subunit, Chain A, domain 1"/>
    <property type="match status" value="1"/>
</dbReference>
<dbReference type="InterPro" id="IPR014352">
    <property type="entry name" value="FERM/acyl-CoA-bd_prot_sf"/>
</dbReference>
<evidence type="ECO:0000259" key="3">
    <source>
        <dbReference type="PROSITE" id="PS50057"/>
    </source>
</evidence>
<dbReference type="SMART" id="SM00295">
    <property type="entry name" value="B41"/>
    <property type="match status" value="1"/>
</dbReference>
<accession>A0A820EWY2</accession>
<feature type="compositionally biased region" description="Polar residues" evidence="2">
    <location>
        <begin position="1"/>
        <end position="17"/>
    </location>
</feature>
<dbReference type="GO" id="GO:0031032">
    <property type="term" value="P:actomyosin structure organization"/>
    <property type="evidence" value="ECO:0007669"/>
    <property type="project" value="TreeGrafter"/>
</dbReference>
<dbReference type="InterPro" id="IPR018979">
    <property type="entry name" value="FERM_N"/>
</dbReference>
<evidence type="ECO:0000313" key="4">
    <source>
        <dbReference type="EMBL" id="CAF4254983.1"/>
    </source>
</evidence>
<dbReference type="InterPro" id="IPR012338">
    <property type="entry name" value="Beta-lactam/transpept-like"/>
</dbReference>
<dbReference type="PRINTS" id="PR00935">
    <property type="entry name" value="BAND41"/>
</dbReference>
<dbReference type="InterPro" id="IPR000798">
    <property type="entry name" value="Ez/rad/moesin-like"/>
</dbReference>
<dbReference type="GO" id="GO:0008092">
    <property type="term" value="F:cytoskeletal protein binding"/>
    <property type="evidence" value="ECO:0007669"/>
    <property type="project" value="InterPro"/>
</dbReference>
<protein>
    <recommendedName>
        <fullName evidence="3">FERM domain-containing protein</fullName>
    </recommendedName>
</protein>
<comment type="caution">
    <text evidence="4">The sequence shown here is derived from an EMBL/GenBank/DDBJ whole genome shotgun (WGS) entry which is preliminary data.</text>
</comment>
<reference evidence="4" key="1">
    <citation type="submission" date="2021-02" db="EMBL/GenBank/DDBJ databases">
        <authorList>
            <person name="Nowell W R."/>
        </authorList>
    </citation>
    <scope>NUCLEOTIDE SEQUENCE</scope>
</reference>
<dbReference type="InterPro" id="IPR011993">
    <property type="entry name" value="PH-like_dom_sf"/>
</dbReference>
<dbReference type="SUPFAM" id="SSF47031">
    <property type="entry name" value="Second domain of FERM"/>
    <property type="match status" value="1"/>
</dbReference>
<feature type="region of interest" description="Disordered" evidence="2">
    <location>
        <begin position="1"/>
        <end position="121"/>
    </location>
</feature>
<dbReference type="InterPro" id="IPR014847">
    <property type="entry name" value="FA"/>
</dbReference>
<organism evidence="4 5">
    <name type="scientific">Rotaria socialis</name>
    <dbReference type="NCBI Taxonomy" id="392032"/>
    <lineage>
        <taxon>Eukaryota</taxon>
        <taxon>Metazoa</taxon>
        <taxon>Spiralia</taxon>
        <taxon>Gnathifera</taxon>
        <taxon>Rotifera</taxon>
        <taxon>Eurotatoria</taxon>
        <taxon>Bdelloidea</taxon>
        <taxon>Philodinida</taxon>
        <taxon>Philodinidae</taxon>
        <taxon>Rotaria</taxon>
    </lineage>
</organism>
<dbReference type="Gene3D" id="2.30.29.30">
    <property type="entry name" value="Pleckstrin-homology domain (PH domain)/Phosphotyrosine-binding domain (PTB)"/>
    <property type="match status" value="1"/>
</dbReference>
<dbReference type="SMART" id="SM01196">
    <property type="entry name" value="FERM_C"/>
    <property type="match status" value="1"/>
</dbReference>
<dbReference type="InterPro" id="IPR000299">
    <property type="entry name" value="FERM_domain"/>
</dbReference>
<dbReference type="SUPFAM" id="SSF54236">
    <property type="entry name" value="Ubiquitin-like"/>
    <property type="match status" value="1"/>
</dbReference>
<gene>
    <name evidence="4" type="ORF">UJA718_LOCUS9792</name>
</gene>
<dbReference type="FunFam" id="2.30.29.30:FF:000001">
    <property type="entry name" value="Erythrocyte membrane protein band 4.1"/>
    <property type="match status" value="1"/>
</dbReference>
<dbReference type="Pfam" id="PF09379">
    <property type="entry name" value="FERM_N"/>
    <property type="match status" value="1"/>
</dbReference>